<organism evidence="3 4">
    <name type="scientific">Berkelbacteria bacterium GW2011_GWE1_39_12</name>
    <dbReference type="NCBI Taxonomy" id="1618337"/>
    <lineage>
        <taxon>Bacteria</taxon>
        <taxon>Candidatus Berkelbacteria</taxon>
    </lineage>
</organism>
<dbReference type="CDD" id="cd02440">
    <property type="entry name" value="AdoMet_MTases"/>
    <property type="match status" value="1"/>
</dbReference>
<protein>
    <recommendedName>
        <fullName evidence="2">Methyltransferase domain-containing protein</fullName>
    </recommendedName>
</protein>
<keyword evidence="1" id="KW-0472">Membrane</keyword>
<accession>A0A0G4B515</accession>
<evidence type="ECO:0000313" key="4">
    <source>
        <dbReference type="Proteomes" id="UP000035648"/>
    </source>
</evidence>
<dbReference type="Proteomes" id="UP000035648">
    <property type="component" value="Chromosome"/>
</dbReference>
<sequence length="288" mass="33438">MERGPEGYRFQYKIMLYILFYIPTLIFARWVRWKKLRSVSELEYYAWFYDKYSEFVMQVRKGAARWPALEAVYNWCPSKKGIWGILENFWMNVRSAQALRNRKQIVVKLIREAVLEKIRTDGEARILSLACGSAQSVFEAIEGIDENVSVLAIDVDETAIEYSKKLAVKYGIKNIEWRKGNLVRPGSTAKDFEPNIVEIVGLFDYLKDSMIVRLIHSIEAMSTRGAVLVSAHIHPNSEMYFLADIADWDMIYRPLPEFKRIIREGGIEEAKFYTEPHGIFSIVRGVIS</sequence>
<dbReference type="KEGG" id="bbgw:UT28_C0001G0276"/>
<keyword evidence="1" id="KW-0812">Transmembrane</keyword>
<dbReference type="EMBL" id="CP011213">
    <property type="protein sequence ID" value="AKM82087.1"/>
    <property type="molecule type" value="Genomic_DNA"/>
</dbReference>
<name>A0A0G4B515_9BACT</name>
<evidence type="ECO:0000256" key="1">
    <source>
        <dbReference type="SAM" id="Phobius"/>
    </source>
</evidence>
<dbReference type="STRING" id="1618337.UT28_C0001G0276"/>
<evidence type="ECO:0000259" key="2">
    <source>
        <dbReference type="Pfam" id="PF12147"/>
    </source>
</evidence>
<dbReference type="InterPro" id="IPR029063">
    <property type="entry name" value="SAM-dependent_MTases_sf"/>
</dbReference>
<feature type="domain" description="Methyltransferase" evidence="2">
    <location>
        <begin position="68"/>
        <end position="282"/>
    </location>
</feature>
<proteinExistence type="predicted"/>
<reference evidence="3 4" key="1">
    <citation type="journal article" date="2015" name="Nature">
        <title>rRNA introns, odd ribosomes, and small enigmatic genomes across a large radiation of phyla.</title>
        <authorList>
            <person name="Brown C.T."/>
            <person name="Hug L.A."/>
            <person name="Thomas B.C."/>
            <person name="Sharon I."/>
            <person name="Castelle C.J."/>
            <person name="Singh A."/>
            <person name="Wilkins M.J."/>
            <person name="Williams K.H."/>
            <person name="Banfield J.F."/>
        </authorList>
    </citation>
    <scope>NUCLEOTIDE SEQUENCE [LARGE SCALE GENOMIC DNA]</scope>
</reference>
<evidence type="ECO:0000313" key="3">
    <source>
        <dbReference type="EMBL" id="AKM82087.1"/>
    </source>
</evidence>
<dbReference type="InterPro" id="IPR022744">
    <property type="entry name" value="MeTrfase_dom_put"/>
</dbReference>
<gene>
    <name evidence="3" type="ORF">UT28_C0001G0276</name>
</gene>
<dbReference type="Pfam" id="PF12147">
    <property type="entry name" value="Methyltransf_20"/>
    <property type="match status" value="1"/>
</dbReference>
<dbReference type="Gene3D" id="3.40.50.150">
    <property type="entry name" value="Vaccinia Virus protein VP39"/>
    <property type="match status" value="1"/>
</dbReference>
<dbReference type="SUPFAM" id="SSF53335">
    <property type="entry name" value="S-adenosyl-L-methionine-dependent methyltransferases"/>
    <property type="match status" value="1"/>
</dbReference>
<dbReference type="AlphaFoldDB" id="A0A0G4B515"/>
<feature type="transmembrane region" description="Helical" evidence="1">
    <location>
        <begin position="12"/>
        <end position="31"/>
    </location>
</feature>
<keyword evidence="1" id="KW-1133">Transmembrane helix</keyword>